<evidence type="ECO:0000313" key="2">
    <source>
        <dbReference type="Proteomes" id="UP000245778"/>
    </source>
</evidence>
<dbReference type="AlphaFoldDB" id="A0A2U1BEI9"/>
<organism evidence="1 2">
    <name type="scientific">Intestinimonas butyriciproducens</name>
    <dbReference type="NCBI Taxonomy" id="1297617"/>
    <lineage>
        <taxon>Bacteria</taxon>
        <taxon>Bacillati</taxon>
        <taxon>Bacillota</taxon>
        <taxon>Clostridia</taxon>
        <taxon>Eubacteriales</taxon>
        <taxon>Intestinimonas</taxon>
    </lineage>
</organism>
<dbReference type="Proteomes" id="UP000245778">
    <property type="component" value="Unassembled WGS sequence"/>
</dbReference>
<sequence length="52" mass="5936">MIMKIYIDKPADLETVAVILVRNGYRVNQGREKSGTKIIRFLEVDRRGSEGV</sequence>
<proteinExistence type="predicted"/>
<dbReference type="GeneID" id="93230778"/>
<dbReference type="RefSeq" id="WP_165366601.1">
    <property type="nucleotide sequence ID" value="NZ_CP011524.1"/>
</dbReference>
<evidence type="ECO:0000313" key="1">
    <source>
        <dbReference type="EMBL" id="PVY47046.1"/>
    </source>
</evidence>
<reference evidence="1 2" key="1">
    <citation type="submission" date="2018-04" db="EMBL/GenBank/DDBJ databases">
        <title>Genomic Encyclopedia of Type Strains, Phase IV (KMG-IV): sequencing the most valuable type-strain genomes for metagenomic binning, comparative biology and taxonomic classification.</title>
        <authorList>
            <person name="Goeker M."/>
        </authorList>
    </citation>
    <scope>NUCLEOTIDE SEQUENCE [LARGE SCALE GENOMIC DNA]</scope>
    <source>
        <strain evidence="1 2">DSM 26588</strain>
    </source>
</reference>
<comment type="caution">
    <text evidence="1">The sequence shown here is derived from an EMBL/GenBank/DDBJ whole genome shotgun (WGS) entry which is preliminary data.</text>
</comment>
<protein>
    <submittedName>
        <fullName evidence="1">Uncharacterized protein</fullName>
    </submittedName>
</protein>
<dbReference type="EMBL" id="QEKK01000011">
    <property type="protein sequence ID" value="PVY47046.1"/>
    <property type="molecule type" value="Genomic_DNA"/>
</dbReference>
<name>A0A2U1BEI9_9FIRM</name>
<gene>
    <name evidence="1" type="ORF">C7373_11149</name>
</gene>
<accession>A0A2U1BEI9</accession>